<gene>
    <name evidence="1" type="ORF">AOXY_G15660</name>
</gene>
<sequence>MYNSISHKRRKCFLVELRTADMAQNPETDPYSCEKRRKFHLRNVKGDLKTCGNYFIMKFLDLYERHQTKDIRAYMTEVLHCIFFLGNIHKLKIKPIEFFARDVGLQMKKMFPDPFEKYHTHLPTRTPFSILLDAIVRIKGSHNQKEVMDCLSTFLQDLKVPKPNSSTNKYWNHYTLEATVICICHYERTVVEKRDNFYGASLSCKGKDEQKIMISLSCLETWNAAVAHAVSLADNGGVIKLPQTVICRAFKRNWGTGRYYGEPPCSKCINIFQGASFEPCHRKTDKEPTWPYGHCAETESLSKLLNAEQALCQQVEILNNTTNLERDAVVHNAKNTLVSLLQGKNFVLNGNEFQFFAP</sequence>
<reference evidence="1" key="1">
    <citation type="submission" date="2022-02" db="EMBL/GenBank/DDBJ databases">
        <title>Atlantic sturgeon de novo genome assembly.</title>
        <authorList>
            <person name="Stock M."/>
            <person name="Klopp C."/>
            <person name="Guiguen Y."/>
            <person name="Cabau C."/>
            <person name="Parinello H."/>
            <person name="Santidrian Yebra-Pimentel E."/>
            <person name="Kuhl H."/>
            <person name="Dirks R.P."/>
            <person name="Guessner J."/>
            <person name="Wuertz S."/>
            <person name="Du K."/>
            <person name="Schartl M."/>
        </authorList>
    </citation>
    <scope>NUCLEOTIDE SEQUENCE</scope>
    <source>
        <strain evidence="1">STURGEONOMICS-FGT-2020</strain>
        <tissue evidence="1">Whole blood</tissue>
    </source>
</reference>
<dbReference type="AlphaFoldDB" id="A0AAD8D5V5"/>
<organism evidence="1 2">
    <name type="scientific">Acipenser oxyrinchus oxyrinchus</name>
    <dbReference type="NCBI Taxonomy" id="40147"/>
    <lineage>
        <taxon>Eukaryota</taxon>
        <taxon>Metazoa</taxon>
        <taxon>Chordata</taxon>
        <taxon>Craniata</taxon>
        <taxon>Vertebrata</taxon>
        <taxon>Euteleostomi</taxon>
        <taxon>Actinopterygii</taxon>
        <taxon>Chondrostei</taxon>
        <taxon>Acipenseriformes</taxon>
        <taxon>Acipenseridae</taxon>
        <taxon>Acipenser</taxon>
    </lineage>
</organism>
<evidence type="ECO:0000313" key="2">
    <source>
        <dbReference type="Proteomes" id="UP001230051"/>
    </source>
</evidence>
<keyword evidence="2" id="KW-1185">Reference proteome</keyword>
<accession>A0AAD8D5V5</accession>
<dbReference type="EMBL" id="JAGXEW010000014">
    <property type="protein sequence ID" value="KAK1163763.1"/>
    <property type="molecule type" value="Genomic_DNA"/>
</dbReference>
<dbReference type="Proteomes" id="UP001230051">
    <property type="component" value="Unassembled WGS sequence"/>
</dbReference>
<comment type="caution">
    <text evidence="1">The sequence shown here is derived from an EMBL/GenBank/DDBJ whole genome shotgun (WGS) entry which is preliminary data.</text>
</comment>
<name>A0AAD8D5V5_ACIOX</name>
<proteinExistence type="predicted"/>
<protein>
    <submittedName>
        <fullName evidence="1">Uncharacterized protein</fullName>
    </submittedName>
</protein>
<evidence type="ECO:0000313" key="1">
    <source>
        <dbReference type="EMBL" id="KAK1163763.1"/>
    </source>
</evidence>